<gene>
    <name evidence="3" type="ORF">DWX36_09585</name>
</gene>
<organism evidence="3 4">
    <name type="scientific">Mediterraneibacter gnavus</name>
    <name type="common">Ruminococcus gnavus</name>
    <dbReference type="NCBI Taxonomy" id="33038"/>
    <lineage>
        <taxon>Bacteria</taxon>
        <taxon>Bacillati</taxon>
        <taxon>Bacillota</taxon>
        <taxon>Clostridia</taxon>
        <taxon>Lachnospirales</taxon>
        <taxon>Lachnospiraceae</taxon>
        <taxon>Mediterraneibacter</taxon>
    </lineage>
</organism>
<proteinExistence type="predicted"/>
<keyword evidence="2" id="KW-1133">Transmembrane helix</keyword>
<feature type="region of interest" description="Disordered" evidence="1">
    <location>
        <begin position="1"/>
        <end position="20"/>
    </location>
</feature>
<evidence type="ECO:0000256" key="1">
    <source>
        <dbReference type="SAM" id="MobiDB-lite"/>
    </source>
</evidence>
<dbReference type="EMBL" id="QRWQ01000008">
    <property type="protein sequence ID" value="RGT38377.1"/>
    <property type="molecule type" value="Genomic_DNA"/>
</dbReference>
<sequence>MRRKETRREVRKKPSQKKSSVGVMDIILIIVGISLLLFTTAMIKLFREYGAVPDTLITCVFATLGGECGIMGWIKTTKDRNKEHQWEQEDKAEAKKEALKQEEEQSPDGNM</sequence>
<keyword evidence="2" id="KW-0812">Transmembrane</keyword>
<dbReference type="RefSeq" id="WP_118046882.1">
    <property type="nucleotide sequence ID" value="NZ_QRWQ01000008.1"/>
</dbReference>
<evidence type="ECO:0000313" key="4">
    <source>
        <dbReference type="Proteomes" id="UP000283834"/>
    </source>
</evidence>
<feature type="transmembrane region" description="Helical" evidence="2">
    <location>
        <begin position="21"/>
        <end position="43"/>
    </location>
</feature>
<evidence type="ECO:0000313" key="3">
    <source>
        <dbReference type="EMBL" id="RGT38377.1"/>
    </source>
</evidence>
<name>A0A412NGA7_MEDGN</name>
<evidence type="ECO:0000256" key="2">
    <source>
        <dbReference type="SAM" id="Phobius"/>
    </source>
</evidence>
<feature type="region of interest" description="Disordered" evidence="1">
    <location>
        <begin position="79"/>
        <end position="111"/>
    </location>
</feature>
<feature type="compositionally biased region" description="Basic and acidic residues" evidence="1">
    <location>
        <begin position="79"/>
        <end position="103"/>
    </location>
</feature>
<feature type="compositionally biased region" description="Basic residues" evidence="1">
    <location>
        <begin position="1"/>
        <end position="16"/>
    </location>
</feature>
<protein>
    <submittedName>
        <fullName evidence="3">Uncharacterized protein</fullName>
    </submittedName>
</protein>
<reference evidence="3 4" key="1">
    <citation type="submission" date="2018-08" db="EMBL/GenBank/DDBJ databases">
        <title>A genome reference for cultivated species of the human gut microbiota.</title>
        <authorList>
            <person name="Zou Y."/>
            <person name="Xue W."/>
            <person name="Luo G."/>
        </authorList>
    </citation>
    <scope>NUCLEOTIDE SEQUENCE [LARGE SCALE GENOMIC DNA]</scope>
    <source>
        <strain evidence="3 4">AF19-16AC</strain>
    </source>
</reference>
<keyword evidence="2" id="KW-0472">Membrane</keyword>
<dbReference type="AlphaFoldDB" id="A0A412NGA7"/>
<dbReference type="Proteomes" id="UP000283834">
    <property type="component" value="Unassembled WGS sequence"/>
</dbReference>
<accession>A0A412NGA7</accession>
<comment type="caution">
    <text evidence="3">The sequence shown here is derived from an EMBL/GenBank/DDBJ whole genome shotgun (WGS) entry which is preliminary data.</text>
</comment>
<feature type="transmembrane region" description="Helical" evidence="2">
    <location>
        <begin position="55"/>
        <end position="74"/>
    </location>
</feature>